<feature type="transmembrane region" description="Helical" evidence="1">
    <location>
        <begin position="88"/>
        <end position="116"/>
    </location>
</feature>
<protein>
    <submittedName>
        <fullName evidence="2">Uncharacterized protein</fullName>
    </submittedName>
</protein>
<gene>
    <name evidence="2" type="ORF">M440DRAFT_1419518</name>
</gene>
<feature type="transmembrane region" description="Helical" evidence="1">
    <location>
        <begin position="56"/>
        <end position="76"/>
    </location>
</feature>
<evidence type="ECO:0000313" key="2">
    <source>
        <dbReference type="EMBL" id="PTB79108.1"/>
    </source>
</evidence>
<dbReference type="OrthoDB" id="4896879at2759"/>
<accession>A0A2T4CC58</accession>
<proteinExistence type="predicted"/>
<feature type="transmembrane region" description="Helical" evidence="1">
    <location>
        <begin position="157"/>
        <end position="180"/>
    </location>
</feature>
<evidence type="ECO:0000313" key="3">
    <source>
        <dbReference type="Proteomes" id="UP000240760"/>
    </source>
</evidence>
<dbReference type="EMBL" id="KZ679128">
    <property type="protein sequence ID" value="PTB79108.1"/>
    <property type="molecule type" value="Genomic_DNA"/>
</dbReference>
<keyword evidence="1" id="KW-0812">Transmembrane</keyword>
<dbReference type="AlphaFoldDB" id="A0A2T4CC58"/>
<keyword evidence="1" id="KW-0472">Membrane</keyword>
<organism evidence="2 3">
    <name type="scientific">Trichoderma longibrachiatum ATCC 18648</name>
    <dbReference type="NCBI Taxonomy" id="983965"/>
    <lineage>
        <taxon>Eukaryota</taxon>
        <taxon>Fungi</taxon>
        <taxon>Dikarya</taxon>
        <taxon>Ascomycota</taxon>
        <taxon>Pezizomycotina</taxon>
        <taxon>Sordariomycetes</taxon>
        <taxon>Hypocreomycetidae</taxon>
        <taxon>Hypocreales</taxon>
        <taxon>Hypocreaceae</taxon>
        <taxon>Trichoderma</taxon>
    </lineage>
</organism>
<dbReference type="Proteomes" id="UP000240760">
    <property type="component" value="Unassembled WGS sequence"/>
</dbReference>
<reference evidence="2 3" key="1">
    <citation type="submission" date="2016-07" db="EMBL/GenBank/DDBJ databases">
        <title>Multiple horizontal gene transfer events from other fungi enriched the ability of initially mycotrophic Trichoderma (Ascomycota) to feed on dead plant biomass.</title>
        <authorList>
            <consortium name="DOE Joint Genome Institute"/>
            <person name="Aerts A."/>
            <person name="Atanasova L."/>
            <person name="Chenthamara K."/>
            <person name="Zhang J."/>
            <person name="Grujic M."/>
            <person name="Henrissat B."/>
            <person name="Kuo A."/>
            <person name="Salamov A."/>
            <person name="Lipzen A."/>
            <person name="Labutti K."/>
            <person name="Barry K."/>
            <person name="Miao Y."/>
            <person name="Rahimi M.J."/>
            <person name="Shen Q."/>
            <person name="Grigoriev I.V."/>
            <person name="Kubicek C.P."/>
            <person name="Druzhinina I.S."/>
        </authorList>
    </citation>
    <scope>NUCLEOTIDE SEQUENCE [LARGE SCALE GENOMIC DNA]</scope>
    <source>
        <strain evidence="2 3">ATCC 18648</strain>
    </source>
</reference>
<keyword evidence="3" id="KW-1185">Reference proteome</keyword>
<keyword evidence="1" id="KW-1133">Transmembrane helix</keyword>
<evidence type="ECO:0000256" key="1">
    <source>
        <dbReference type="SAM" id="Phobius"/>
    </source>
</evidence>
<feature type="transmembrane region" description="Helical" evidence="1">
    <location>
        <begin position="23"/>
        <end position="44"/>
    </location>
</feature>
<sequence length="248" mass="28402">MMGCSFPLWALDDTTLWRLPVPFVGPVLRTFGGLLLLANVNALYEKMGIFGYQRALPIYALNLILIGSIFLAISVFCARRLPNYELDLTTGFAVGTVTVLWAVTFALNMGIVLAGFARCNAPRLCKHFPLDSGSYCHFFGNPKLAEKSGWDGKAWPTYYRISLALFLMVAFYQVLNWYIWFRRVLPVVRNQRRQAARQARNDPHREATRLELLRDEELLFRQRRQQQMLQDLPPPSPAAIATAHHQWV</sequence>
<name>A0A2T4CC58_TRILO</name>